<proteinExistence type="inferred from homology"/>
<evidence type="ECO:0000259" key="3">
    <source>
        <dbReference type="SMART" id="SM00093"/>
    </source>
</evidence>
<sequence length="339" mass="37575">MVITSSQRQSILNQADVSLSLARHVITSHAKDRNLVISPLSINVVLGMLAAGSNGPTRDQILRFLKSGSIEEINSFSSEIATHVFADGQPLGGPRLSTANGVWIDQSLRLNPAFKEIIKNSYKAASNNVDFQNKAEQVRKELNEWAEKETKGLIKDMLEPDSDAKVDGFKVLRLPYKRGQDRELKFSMYFFLPDAKDGLPALLEKFGSESRFIKNHAPQSLVEVGEFRIPKFKISFDFEASGVLRRQGVVLPFCQGGLAEMVDSSIDGELLCVSGIIHKAFIEVNEKRTEAAAVTFTGMYGGCCGEKKKIYDFVADHPFLFVIREDVSGVLLFVGQLLR</sequence>
<dbReference type="InterPro" id="IPR036186">
    <property type="entry name" value="Serpin_sf"/>
</dbReference>
<dbReference type="GO" id="GO:0004867">
    <property type="term" value="F:serine-type endopeptidase inhibitor activity"/>
    <property type="evidence" value="ECO:0007669"/>
    <property type="project" value="InterPro"/>
</dbReference>
<evidence type="ECO:0000313" key="5">
    <source>
        <dbReference type="Proteomes" id="UP000030748"/>
    </source>
</evidence>
<dbReference type="AlphaFoldDB" id="A0A022Q9K3"/>
<protein>
    <recommendedName>
        <fullName evidence="3">Serpin domain-containing protein</fullName>
    </recommendedName>
</protein>
<dbReference type="PANTHER" id="PTHR11461:SF211">
    <property type="entry name" value="GH10112P-RELATED"/>
    <property type="match status" value="1"/>
</dbReference>
<dbReference type="Pfam" id="PF00079">
    <property type="entry name" value="Serpin"/>
    <property type="match status" value="2"/>
</dbReference>
<dbReference type="Gene3D" id="3.30.497.10">
    <property type="entry name" value="Antithrombin, subunit I, domain 2"/>
    <property type="match status" value="2"/>
</dbReference>
<dbReference type="InterPro" id="IPR023796">
    <property type="entry name" value="Serpin_dom"/>
</dbReference>
<feature type="non-terminal residue" evidence="4">
    <location>
        <position position="339"/>
    </location>
</feature>
<dbReference type="MEROPS" id="I04.055"/>
<organism evidence="4 5">
    <name type="scientific">Erythranthe guttata</name>
    <name type="common">Yellow monkey flower</name>
    <name type="synonym">Mimulus guttatus</name>
    <dbReference type="NCBI Taxonomy" id="4155"/>
    <lineage>
        <taxon>Eukaryota</taxon>
        <taxon>Viridiplantae</taxon>
        <taxon>Streptophyta</taxon>
        <taxon>Embryophyta</taxon>
        <taxon>Tracheophyta</taxon>
        <taxon>Spermatophyta</taxon>
        <taxon>Magnoliopsida</taxon>
        <taxon>eudicotyledons</taxon>
        <taxon>Gunneridae</taxon>
        <taxon>Pentapetalae</taxon>
        <taxon>asterids</taxon>
        <taxon>lamiids</taxon>
        <taxon>Lamiales</taxon>
        <taxon>Phrymaceae</taxon>
        <taxon>Erythranthe</taxon>
    </lineage>
</organism>
<dbReference type="PROSITE" id="PS00284">
    <property type="entry name" value="SERPIN"/>
    <property type="match status" value="1"/>
</dbReference>
<dbReference type="SMART" id="SM00093">
    <property type="entry name" value="SERPIN"/>
    <property type="match status" value="1"/>
</dbReference>
<dbReference type="InterPro" id="IPR042185">
    <property type="entry name" value="Serpin_sf_2"/>
</dbReference>
<dbReference type="GO" id="GO:0005615">
    <property type="term" value="C:extracellular space"/>
    <property type="evidence" value="ECO:0000318"/>
    <property type="project" value="GO_Central"/>
</dbReference>
<gene>
    <name evidence="4" type="ORF">MIMGU_mgv1a024711mg</name>
</gene>
<dbReference type="STRING" id="4155.A0A022Q9K3"/>
<dbReference type="EMBL" id="KI632002">
    <property type="protein sequence ID" value="EYU25367.1"/>
    <property type="molecule type" value="Genomic_DNA"/>
</dbReference>
<dbReference type="InterPro" id="IPR000215">
    <property type="entry name" value="Serpin_fam"/>
</dbReference>
<evidence type="ECO:0000256" key="2">
    <source>
        <dbReference type="RuleBase" id="RU000411"/>
    </source>
</evidence>
<dbReference type="SUPFAM" id="SSF56574">
    <property type="entry name" value="Serpins"/>
    <property type="match status" value="1"/>
</dbReference>
<dbReference type="Proteomes" id="UP000030748">
    <property type="component" value="Unassembled WGS sequence"/>
</dbReference>
<name>A0A022Q9K3_ERYGU</name>
<dbReference type="InterPro" id="IPR042178">
    <property type="entry name" value="Serpin_sf_1"/>
</dbReference>
<dbReference type="InterPro" id="IPR023795">
    <property type="entry name" value="Serpin_CS"/>
</dbReference>
<evidence type="ECO:0000313" key="4">
    <source>
        <dbReference type="EMBL" id="EYU25367.1"/>
    </source>
</evidence>
<evidence type="ECO:0000256" key="1">
    <source>
        <dbReference type="ARBA" id="ARBA00009500"/>
    </source>
</evidence>
<comment type="similarity">
    <text evidence="1 2">Belongs to the serpin family.</text>
</comment>
<dbReference type="CDD" id="cd02043">
    <property type="entry name" value="serpinP_plants"/>
    <property type="match status" value="1"/>
</dbReference>
<dbReference type="PANTHER" id="PTHR11461">
    <property type="entry name" value="SERINE PROTEASE INHIBITOR, SERPIN"/>
    <property type="match status" value="1"/>
</dbReference>
<dbReference type="Gene3D" id="2.30.39.10">
    <property type="entry name" value="Alpha-1-antitrypsin, domain 1"/>
    <property type="match status" value="1"/>
</dbReference>
<keyword evidence="5" id="KW-1185">Reference proteome</keyword>
<feature type="domain" description="Serpin" evidence="3">
    <location>
        <begin position="19"/>
        <end position="339"/>
    </location>
</feature>
<reference evidence="4 5" key="1">
    <citation type="journal article" date="2013" name="Proc. Natl. Acad. Sci. U.S.A.">
        <title>Fine-scale variation in meiotic recombination in Mimulus inferred from population shotgun sequencing.</title>
        <authorList>
            <person name="Hellsten U."/>
            <person name="Wright K.M."/>
            <person name="Jenkins J."/>
            <person name="Shu S."/>
            <person name="Yuan Y."/>
            <person name="Wessler S.R."/>
            <person name="Schmutz J."/>
            <person name="Willis J.H."/>
            <person name="Rokhsar D.S."/>
        </authorList>
    </citation>
    <scope>NUCLEOTIDE SEQUENCE [LARGE SCALE GENOMIC DNA]</scope>
    <source>
        <strain evidence="5">cv. DUN x IM62</strain>
    </source>
</reference>
<accession>A0A022Q9K3</accession>